<dbReference type="OrthoDB" id="1490335at2"/>
<evidence type="ECO:0000313" key="3">
    <source>
        <dbReference type="EMBL" id="EJF51921.1"/>
    </source>
</evidence>
<name>J0XSM4_9BACT</name>
<evidence type="ECO:0000256" key="1">
    <source>
        <dbReference type="SAM" id="SignalP"/>
    </source>
</evidence>
<dbReference type="Gene3D" id="2.60.120.200">
    <property type="match status" value="1"/>
</dbReference>
<evidence type="ECO:0000259" key="2">
    <source>
        <dbReference type="Pfam" id="PF18962"/>
    </source>
</evidence>
<dbReference type="InterPro" id="IPR013320">
    <property type="entry name" value="ConA-like_dom_sf"/>
</dbReference>
<feature type="signal peptide" evidence="1">
    <location>
        <begin position="1"/>
        <end position="20"/>
    </location>
</feature>
<protein>
    <submittedName>
        <fullName evidence="3">Laminin G domain-containing protein</fullName>
    </submittedName>
</protein>
<dbReference type="NCBIfam" id="TIGR04183">
    <property type="entry name" value="Por_Secre_tail"/>
    <property type="match status" value="1"/>
</dbReference>
<dbReference type="Pfam" id="PF18962">
    <property type="entry name" value="Por_Secre_tail"/>
    <property type="match status" value="1"/>
</dbReference>
<dbReference type="SUPFAM" id="SSF49899">
    <property type="entry name" value="Concanavalin A-like lectins/glucanases"/>
    <property type="match status" value="1"/>
</dbReference>
<dbReference type="Proteomes" id="UP000005113">
    <property type="component" value="Unassembled WGS sequence"/>
</dbReference>
<dbReference type="InterPro" id="IPR026444">
    <property type="entry name" value="Secre_tail"/>
</dbReference>
<gene>
    <name evidence="3" type="ORF">SapgrDRAFT_0162</name>
</gene>
<dbReference type="GO" id="GO:0004553">
    <property type="term" value="F:hydrolase activity, hydrolyzing O-glycosyl compounds"/>
    <property type="evidence" value="ECO:0007669"/>
    <property type="project" value="UniProtKB-ARBA"/>
</dbReference>
<proteinExistence type="predicted"/>
<feature type="domain" description="Secretion system C-terminal sorting" evidence="2">
    <location>
        <begin position="276"/>
        <end position="342"/>
    </location>
</feature>
<dbReference type="HOGENOM" id="CLU_808647_0_0_10"/>
<sequence length="348" mass="36813">MKNLSLFAFLLCFSMQGLYAQVDLANGLQAYYPCNNSGEDLSGSTAAPNDLTVGADLTLVADRFGNADAAFSYVNNTTNGRLYGGNLGGGVLLDETHYSIVVWVKQAATTNDGRLVYVNGTNISNPNAVNSIALELAGSGSTVTVDASQNSEEGTIPCSSIGSVSSDVNTMDIGDGNWHLVALTRVNDTMRLYVDTVMVSTAAPSPNVCGGPSLEFIQFGAAGFGDAGVAAFDDPMIYSRAINAQEVAAIFNLTAAYGNPTLSNDIIAEAQTAFRLFPNPTQNSLTVSLKEINAEQYRIYNALGQLVAQGQFVGQQEEINTTALNAGFYQLVLQTTNGQQLSQQFVKQ</sequence>
<feature type="chain" id="PRO_5003741727" evidence="1">
    <location>
        <begin position="21"/>
        <end position="348"/>
    </location>
</feature>
<dbReference type="Pfam" id="PF13385">
    <property type="entry name" value="Laminin_G_3"/>
    <property type="match status" value="1"/>
</dbReference>
<dbReference type="EMBL" id="JH719942">
    <property type="protein sequence ID" value="EJF51921.1"/>
    <property type="molecule type" value="Genomic_DNA"/>
</dbReference>
<organism evidence="3 4">
    <name type="scientific">Saprospira grandis DSM 2844</name>
    <dbReference type="NCBI Taxonomy" id="694433"/>
    <lineage>
        <taxon>Bacteria</taxon>
        <taxon>Pseudomonadati</taxon>
        <taxon>Bacteroidota</taxon>
        <taxon>Saprospiria</taxon>
        <taxon>Saprospirales</taxon>
        <taxon>Saprospiraceae</taxon>
        <taxon>Saprospira</taxon>
    </lineage>
</organism>
<dbReference type="AlphaFoldDB" id="J0XSM4"/>
<keyword evidence="1" id="KW-0732">Signal</keyword>
<evidence type="ECO:0000313" key="4">
    <source>
        <dbReference type="Proteomes" id="UP000005113"/>
    </source>
</evidence>
<reference evidence="4" key="1">
    <citation type="journal article" date="2012" name="Stand. Genomic Sci.">
        <title>Permanent draft genome sequence of the gliding predator Saprospira grandis strain Sa g1 (= HR1).</title>
        <authorList>
            <person name="Mavromatis K."/>
            <person name="Chertkov O."/>
            <person name="Lapidus A."/>
            <person name="Nolan M."/>
            <person name="Lucas S."/>
            <person name="Tice H."/>
            <person name="Del Rio T.G."/>
            <person name="Cheng J.F."/>
            <person name="Han C."/>
            <person name="Tapia R."/>
            <person name="Bruce D."/>
            <person name="Goodwin L.A."/>
            <person name="Pitluck S."/>
            <person name="Huntemann M."/>
            <person name="Liolios K."/>
            <person name="Pagani I."/>
            <person name="Ivanova N."/>
            <person name="Mikhailova N."/>
            <person name="Pati A."/>
            <person name="Chen A."/>
            <person name="Palaniappan K."/>
            <person name="Land M."/>
            <person name="Brambilla E.M."/>
            <person name="Rohde M."/>
            <person name="Spring S."/>
            <person name="Goker M."/>
            <person name="Detter J.C."/>
            <person name="Bristow J."/>
            <person name="Eisen J.A."/>
            <person name="Markowitz V."/>
            <person name="Hugenholtz P."/>
            <person name="Kyrpides N.C."/>
            <person name="Klenk H.P."/>
            <person name="Woyke T."/>
        </authorList>
    </citation>
    <scope>NUCLEOTIDE SEQUENCE [LARGE SCALE GENOMIC DNA]</scope>
    <source>
        <strain evidence="4">DSM 2844</strain>
    </source>
</reference>
<dbReference type="RefSeq" id="WP_002656474.1">
    <property type="nucleotide sequence ID" value="NZ_JH719942.1"/>
</dbReference>
<dbReference type="GO" id="GO:0005975">
    <property type="term" value="P:carbohydrate metabolic process"/>
    <property type="evidence" value="ECO:0007669"/>
    <property type="project" value="UniProtKB-ARBA"/>
</dbReference>
<accession>J0XSM4</accession>